<organism evidence="1 2">
    <name type="scientific">Capsicum baccatum</name>
    <name type="common">Peruvian pepper</name>
    <dbReference type="NCBI Taxonomy" id="33114"/>
    <lineage>
        <taxon>Eukaryota</taxon>
        <taxon>Viridiplantae</taxon>
        <taxon>Streptophyta</taxon>
        <taxon>Embryophyta</taxon>
        <taxon>Tracheophyta</taxon>
        <taxon>Spermatophyta</taxon>
        <taxon>Magnoliopsida</taxon>
        <taxon>eudicotyledons</taxon>
        <taxon>Gunneridae</taxon>
        <taxon>Pentapetalae</taxon>
        <taxon>asterids</taxon>
        <taxon>lamiids</taxon>
        <taxon>Solanales</taxon>
        <taxon>Solanaceae</taxon>
        <taxon>Solanoideae</taxon>
        <taxon>Capsiceae</taxon>
        <taxon>Capsicum</taxon>
    </lineage>
</organism>
<gene>
    <name evidence="1" type="ORF">CQW23_31567</name>
</gene>
<reference evidence="1 2" key="1">
    <citation type="journal article" date="2017" name="Genome Biol.">
        <title>New reference genome sequences of hot pepper reveal the massive evolution of plant disease-resistance genes by retroduplication.</title>
        <authorList>
            <person name="Kim S."/>
            <person name="Park J."/>
            <person name="Yeom S.I."/>
            <person name="Kim Y.M."/>
            <person name="Seo E."/>
            <person name="Kim K.T."/>
            <person name="Kim M.S."/>
            <person name="Lee J.M."/>
            <person name="Cheong K."/>
            <person name="Shin H.S."/>
            <person name="Kim S.B."/>
            <person name="Han K."/>
            <person name="Lee J."/>
            <person name="Park M."/>
            <person name="Lee H.A."/>
            <person name="Lee H.Y."/>
            <person name="Lee Y."/>
            <person name="Oh S."/>
            <person name="Lee J.H."/>
            <person name="Choi E."/>
            <person name="Choi E."/>
            <person name="Lee S.E."/>
            <person name="Jeon J."/>
            <person name="Kim H."/>
            <person name="Choi G."/>
            <person name="Song H."/>
            <person name="Lee J."/>
            <person name="Lee S.C."/>
            <person name="Kwon J.K."/>
            <person name="Lee H.Y."/>
            <person name="Koo N."/>
            <person name="Hong Y."/>
            <person name="Kim R.W."/>
            <person name="Kang W.H."/>
            <person name="Huh J.H."/>
            <person name="Kang B.C."/>
            <person name="Yang T.J."/>
            <person name="Lee Y.H."/>
            <person name="Bennetzen J.L."/>
            <person name="Choi D."/>
        </authorList>
    </citation>
    <scope>NUCLEOTIDE SEQUENCE [LARGE SCALE GENOMIC DNA]</scope>
    <source>
        <strain evidence="2">cv. PBC81</strain>
    </source>
</reference>
<keyword evidence="2" id="KW-1185">Reference proteome</keyword>
<sequence>MDITDYLALLDLSALNSSENVDSFSNDEIGTDSFSNDEINTAESNMELDWYFPWRGHRCFHPRPWLFAHPPKPAGGFRHKFPHWPFVHPPKPAGGFHKFPYHPWPFMHPPKPSKGKGEKN</sequence>
<dbReference type="Proteomes" id="UP000224567">
    <property type="component" value="Unassembled WGS sequence"/>
</dbReference>
<protein>
    <submittedName>
        <fullName evidence="1">Uncharacterized protein</fullName>
    </submittedName>
</protein>
<proteinExistence type="predicted"/>
<dbReference type="AlphaFoldDB" id="A0A2G2V779"/>
<name>A0A2G2V779_CAPBA</name>
<comment type="caution">
    <text evidence="1">The sequence shown here is derived from an EMBL/GenBank/DDBJ whole genome shotgun (WGS) entry which is preliminary data.</text>
</comment>
<reference evidence="2" key="2">
    <citation type="journal article" date="2017" name="J. Anim. Genet.">
        <title>Multiple reference genome sequences of hot pepper reveal the massive evolution of plant disease resistance genes by retroduplication.</title>
        <authorList>
            <person name="Kim S."/>
            <person name="Park J."/>
            <person name="Yeom S.-I."/>
            <person name="Kim Y.-M."/>
            <person name="Seo E."/>
            <person name="Kim K.-T."/>
            <person name="Kim M.-S."/>
            <person name="Lee J.M."/>
            <person name="Cheong K."/>
            <person name="Shin H.-S."/>
            <person name="Kim S.-B."/>
            <person name="Han K."/>
            <person name="Lee J."/>
            <person name="Park M."/>
            <person name="Lee H.-A."/>
            <person name="Lee H.-Y."/>
            <person name="Lee Y."/>
            <person name="Oh S."/>
            <person name="Lee J.H."/>
            <person name="Choi E."/>
            <person name="Choi E."/>
            <person name="Lee S.E."/>
            <person name="Jeon J."/>
            <person name="Kim H."/>
            <person name="Choi G."/>
            <person name="Song H."/>
            <person name="Lee J."/>
            <person name="Lee S.-C."/>
            <person name="Kwon J.-K."/>
            <person name="Lee H.-Y."/>
            <person name="Koo N."/>
            <person name="Hong Y."/>
            <person name="Kim R.W."/>
            <person name="Kang W.-H."/>
            <person name="Huh J.H."/>
            <person name="Kang B.-C."/>
            <person name="Yang T.-J."/>
            <person name="Lee Y.-H."/>
            <person name="Bennetzen J.L."/>
            <person name="Choi D."/>
        </authorList>
    </citation>
    <scope>NUCLEOTIDE SEQUENCE [LARGE SCALE GENOMIC DNA]</scope>
    <source>
        <strain evidence="2">cv. PBC81</strain>
    </source>
</reference>
<accession>A0A2G2V779</accession>
<dbReference type="EMBL" id="MLFT02000174">
    <property type="protein sequence ID" value="PHT28840.1"/>
    <property type="molecule type" value="Genomic_DNA"/>
</dbReference>
<evidence type="ECO:0000313" key="2">
    <source>
        <dbReference type="Proteomes" id="UP000224567"/>
    </source>
</evidence>
<evidence type="ECO:0000313" key="1">
    <source>
        <dbReference type="EMBL" id="PHT28840.1"/>
    </source>
</evidence>